<feature type="domain" description="Aminoacyl-transfer RNA synthetases class-II family profile" evidence="8">
    <location>
        <begin position="141"/>
        <end position="274"/>
    </location>
</feature>
<evidence type="ECO:0000256" key="5">
    <source>
        <dbReference type="ARBA" id="ARBA00022917"/>
    </source>
</evidence>
<dbReference type="EC" id="6.1.1.20" evidence="1"/>
<evidence type="ECO:0000256" key="3">
    <source>
        <dbReference type="ARBA" id="ARBA00022741"/>
    </source>
</evidence>
<gene>
    <name evidence="9" type="ORF">OVS_00870</name>
</gene>
<accession>A0ABM5P088</accession>
<keyword evidence="5" id="KW-0648">Protein biosynthesis</keyword>
<evidence type="ECO:0000256" key="2">
    <source>
        <dbReference type="ARBA" id="ARBA00022598"/>
    </source>
</evidence>
<proteinExistence type="predicted"/>
<dbReference type="EMBL" id="CP006935">
    <property type="protein sequence ID" value="AHC39831.1"/>
    <property type="molecule type" value="Genomic_DNA"/>
</dbReference>
<keyword evidence="2" id="KW-0436">Ligase</keyword>
<dbReference type="InterPro" id="IPR002319">
    <property type="entry name" value="Phenylalanyl-tRNA_Synthase"/>
</dbReference>
<dbReference type="PROSITE" id="PS50862">
    <property type="entry name" value="AA_TRNA_LIGASE_II"/>
    <property type="match status" value="1"/>
</dbReference>
<evidence type="ECO:0000256" key="6">
    <source>
        <dbReference type="ARBA" id="ARBA00023146"/>
    </source>
</evidence>
<dbReference type="Pfam" id="PF01409">
    <property type="entry name" value="tRNA-synt_2d"/>
    <property type="match status" value="1"/>
</dbReference>
<name>A0ABM5P088_9MOLU</name>
<dbReference type="PANTHER" id="PTHR11538">
    <property type="entry name" value="PHENYLALANYL-TRNA SYNTHETASE"/>
    <property type="match status" value="1"/>
</dbReference>
<protein>
    <recommendedName>
        <fullName evidence="1">phenylalanine--tRNA ligase</fullName>
        <ecNumber evidence="1">6.1.1.20</ecNumber>
    </recommendedName>
</protein>
<evidence type="ECO:0000313" key="9">
    <source>
        <dbReference type="EMBL" id="AHC39831.1"/>
    </source>
</evidence>
<sequence length="298" mass="34480">MYESKKLSFSSWNIPFQEAREINEESIDKFSKPNYSSENLLSNMFEKVYQFLDKNNFYFYEESEIVKVKENFDLLLIPESHPARAESDSYFLSNADPKKSAIFSKLKFLKSSSGPLMLRTHTTTSTLKLLKKYKGKKFLGASMGNVYRKEDNDSTHLSQFNQLDLIWVDSQLDLSNLRELIENLLISLLFEKNANLKIKNHYRLRPSYFPFTSPSYEVDLECNCQKSKDCCLCKGTGWIELLGCGFLRQEILEKTHSSYVAIALGMGIERLTILKYGIQDVRDLYRNNFSSVVNTVAT</sequence>
<keyword evidence="6" id="KW-0030">Aminoacyl-tRNA synthetase</keyword>
<dbReference type="InterPro" id="IPR006195">
    <property type="entry name" value="aa-tRNA-synth_II"/>
</dbReference>
<keyword evidence="3" id="KW-0547">Nucleotide-binding</keyword>
<comment type="catalytic activity">
    <reaction evidence="7">
        <text>tRNA(Phe) + L-phenylalanine + ATP = L-phenylalanyl-tRNA(Phe) + AMP + diphosphate + H(+)</text>
        <dbReference type="Rhea" id="RHEA:19413"/>
        <dbReference type="Rhea" id="RHEA-COMP:9668"/>
        <dbReference type="Rhea" id="RHEA-COMP:9699"/>
        <dbReference type="ChEBI" id="CHEBI:15378"/>
        <dbReference type="ChEBI" id="CHEBI:30616"/>
        <dbReference type="ChEBI" id="CHEBI:33019"/>
        <dbReference type="ChEBI" id="CHEBI:58095"/>
        <dbReference type="ChEBI" id="CHEBI:78442"/>
        <dbReference type="ChEBI" id="CHEBI:78531"/>
        <dbReference type="ChEBI" id="CHEBI:456215"/>
        <dbReference type="EC" id="6.1.1.20"/>
    </reaction>
</comment>
<dbReference type="Proteomes" id="UP000018745">
    <property type="component" value="Chromosome"/>
</dbReference>
<evidence type="ECO:0000256" key="4">
    <source>
        <dbReference type="ARBA" id="ARBA00022840"/>
    </source>
</evidence>
<evidence type="ECO:0000259" key="8">
    <source>
        <dbReference type="PROSITE" id="PS50862"/>
    </source>
</evidence>
<reference evidence="9 10" key="1">
    <citation type="journal article" date="2014" name="Genome Announc.">
        <title>Complete Genome Sequence of Mycoplasma ovis Strain Michigan, a Hemoplasma of Sheep with Two Distinct 16S rRNA Genes.</title>
        <authorList>
            <person name="Deshuillers P.L."/>
            <person name="Santos A.P."/>
            <person name="do Nascimento N.C."/>
            <person name="Hampel J.A."/>
            <person name="Bergin I.L."/>
            <person name="Dyson M.C."/>
            <person name="Messick J.B."/>
        </authorList>
    </citation>
    <scope>NUCLEOTIDE SEQUENCE [LARGE SCALE GENOMIC DNA]</scope>
    <source>
        <strain evidence="9 10">Michigan</strain>
    </source>
</reference>
<dbReference type="PANTHER" id="PTHR11538:SF41">
    <property type="entry name" value="PHENYLALANINE--TRNA LIGASE, MITOCHONDRIAL"/>
    <property type="match status" value="1"/>
</dbReference>
<organism evidence="9 10">
    <name type="scientific">Mycoplasma ovis str. Michigan</name>
    <dbReference type="NCBI Taxonomy" id="1415773"/>
    <lineage>
        <taxon>Bacteria</taxon>
        <taxon>Bacillati</taxon>
        <taxon>Mycoplasmatota</taxon>
        <taxon>Mollicutes</taxon>
        <taxon>Mycoplasmataceae</taxon>
        <taxon>Mycoplasma</taxon>
    </lineage>
</organism>
<dbReference type="RefSeq" id="WP_024070967.1">
    <property type="nucleotide sequence ID" value="NC_023062.1"/>
</dbReference>
<keyword evidence="10" id="KW-1185">Reference proteome</keyword>
<evidence type="ECO:0000256" key="7">
    <source>
        <dbReference type="ARBA" id="ARBA00049255"/>
    </source>
</evidence>
<dbReference type="InterPro" id="IPR045864">
    <property type="entry name" value="aa-tRNA-synth_II/BPL/LPL"/>
</dbReference>
<keyword evidence="4" id="KW-0067">ATP-binding</keyword>
<dbReference type="SUPFAM" id="SSF55681">
    <property type="entry name" value="Class II aaRS and biotin synthetases"/>
    <property type="match status" value="1"/>
</dbReference>
<evidence type="ECO:0000256" key="1">
    <source>
        <dbReference type="ARBA" id="ARBA00012814"/>
    </source>
</evidence>
<dbReference type="Gene3D" id="3.30.930.10">
    <property type="entry name" value="Bira Bifunctional Protein, Domain 2"/>
    <property type="match status" value="1"/>
</dbReference>
<evidence type="ECO:0000313" key="10">
    <source>
        <dbReference type="Proteomes" id="UP000018745"/>
    </source>
</evidence>